<name>A0A562JKL6_9FIRM</name>
<dbReference type="OrthoDB" id="1399160at2"/>
<evidence type="ECO:0000313" key="2">
    <source>
        <dbReference type="Proteomes" id="UP000315343"/>
    </source>
</evidence>
<accession>A0A562JKL6</accession>
<sequence>MQQFFNPKSGCVRLMPEPRQADTEEQNTVNTTRINHEDMYSFNIAMTKMIYPSRNINWKPNAVILVPGDKWQYSLCASSVVHFPINAPIMFTERNYLPEISIKEIQRMGPTGNEVPAQVLIAGPVSRAVENILKMAGLTVYRITDTEDVYESCVETADFRLNIIPSASEEGRKDIIVISGQDYSEGITASFYAAHKGTPIILVEQDIVPEPVRIFINDNKDKNYYILGSEKTVGSKVEEEISGIIDKDVIRISASNPYTISVKFSEYASEVDTFGWKHNTNDGWAFAFGELKRWYNIVSANLLAHLGKHTPLLLTDKNYLPDAVAEYVVRVNPKKENPAMPPYMHSYVLGSFNDITHNVQVEIEKVLDVDGKMEH</sequence>
<gene>
    <name evidence="1" type="ORF">LY60_00351</name>
</gene>
<dbReference type="InterPro" id="IPR051922">
    <property type="entry name" value="Bact_Sporulation_Assoc"/>
</dbReference>
<dbReference type="RefSeq" id="WP_145079116.1">
    <property type="nucleotide sequence ID" value="NZ_VLKH01000001.1"/>
</dbReference>
<protein>
    <submittedName>
        <fullName evidence="1">Putative cell wall binding repeat protein</fullName>
    </submittedName>
</protein>
<proteinExistence type="predicted"/>
<dbReference type="GO" id="GO:0030288">
    <property type="term" value="C:outer membrane-bounded periplasmic space"/>
    <property type="evidence" value="ECO:0007669"/>
    <property type="project" value="TreeGrafter"/>
</dbReference>
<evidence type="ECO:0000313" key="1">
    <source>
        <dbReference type="EMBL" id="TWH83739.1"/>
    </source>
</evidence>
<dbReference type="PANTHER" id="PTHR30032:SF4">
    <property type="entry name" value="AMIDASE ENHANCER"/>
    <property type="match status" value="1"/>
</dbReference>
<keyword evidence="2" id="KW-1185">Reference proteome</keyword>
<reference evidence="1 2" key="1">
    <citation type="submission" date="2019-07" db="EMBL/GenBank/DDBJ databases">
        <title>Genomic Encyclopedia of Type Strains, Phase I: the one thousand microbial genomes (KMG-I) project.</title>
        <authorList>
            <person name="Kyrpides N."/>
        </authorList>
    </citation>
    <scope>NUCLEOTIDE SEQUENCE [LARGE SCALE GENOMIC DNA]</scope>
    <source>
        <strain evidence="1 2">DSM 13558</strain>
    </source>
</reference>
<dbReference type="Proteomes" id="UP000315343">
    <property type="component" value="Unassembled WGS sequence"/>
</dbReference>
<dbReference type="PANTHER" id="PTHR30032">
    <property type="entry name" value="N-ACETYLMURAMOYL-L-ALANINE AMIDASE-RELATED"/>
    <property type="match status" value="1"/>
</dbReference>
<organism evidence="1 2">
    <name type="scientific">Sedimentibacter saalensis</name>
    <dbReference type="NCBI Taxonomy" id="130788"/>
    <lineage>
        <taxon>Bacteria</taxon>
        <taxon>Bacillati</taxon>
        <taxon>Bacillota</taxon>
        <taxon>Tissierellia</taxon>
        <taxon>Sedimentibacter</taxon>
    </lineage>
</organism>
<comment type="caution">
    <text evidence="1">The sequence shown here is derived from an EMBL/GenBank/DDBJ whole genome shotgun (WGS) entry which is preliminary data.</text>
</comment>
<dbReference type="EMBL" id="VLKH01000001">
    <property type="protein sequence ID" value="TWH83739.1"/>
    <property type="molecule type" value="Genomic_DNA"/>
</dbReference>
<dbReference type="InterPro" id="IPR007253">
    <property type="entry name" value="Cell_wall-bd_2"/>
</dbReference>
<dbReference type="AlphaFoldDB" id="A0A562JKL6"/>
<dbReference type="Pfam" id="PF04122">
    <property type="entry name" value="CW_binding_2"/>
    <property type="match status" value="1"/>
</dbReference>